<keyword evidence="2" id="KW-1185">Reference proteome</keyword>
<organism evidence="1 2">
    <name type="scientific">Candidatus Pantoea symbiotica</name>
    <dbReference type="NCBI Taxonomy" id="1884370"/>
    <lineage>
        <taxon>Bacteria</taxon>
        <taxon>Pseudomonadati</taxon>
        <taxon>Pseudomonadota</taxon>
        <taxon>Gammaproteobacteria</taxon>
        <taxon>Enterobacterales</taxon>
        <taxon>Erwiniaceae</taxon>
        <taxon>Pantoea</taxon>
    </lineage>
</organism>
<reference evidence="1 2" key="1">
    <citation type="submission" date="2016-10" db="EMBL/GenBank/DDBJ databases">
        <authorList>
            <person name="Varghese N."/>
            <person name="Submissions S."/>
        </authorList>
    </citation>
    <scope>NUCLEOTIDE SEQUENCE [LARGE SCALE GENOMIC DNA]</scope>
    <source>
        <strain evidence="1 2">YR512</strain>
    </source>
</reference>
<dbReference type="SUPFAM" id="SSF53335">
    <property type="entry name" value="S-adenosyl-L-methionine-dependent methyltransferases"/>
    <property type="match status" value="1"/>
</dbReference>
<proteinExistence type="predicted"/>
<evidence type="ECO:0000313" key="2">
    <source>
        <dbReference type="Proteomes" id="UP000198841"/>
    </source>
</evidence>
<keyword evidence="1" id="KW-0808">Transferase</keyword>
<keyword evidence="1" id="KW-0489">Methyltransferase</keyword>
<dbReference type="Proteomes" id="UP000198841">
    <property type="component" value="Unassembled WGS sequence"/>
</dbReference>
<dbReference type="Gene3D" id="3.40.50.150">
    <property type="entry name" value="Vaccinia Virus protein VP39"/>
    <property type="match status" value="1"/>
</dbReference>
<dbReference type="InterPro" id="IPR029063">
    <property type="entry name" value="SAM-dependent_MTases_sf"/>
</dbReference>
<dbReference type="RefSeq" id="WP_091004141.1">
    <property type="nucleotide sequence ID" value="NZ_FOSD01000008.1"/>
</dbReference>
<dbReference type="GO" id="GO:0032259">
    <property type="term" value="P:methylation"/>
    <property type="evidence" value="ECO:0007669"/>
    <property type="project" value="UniProtKB-KW"/>
</dbReference>
<comment type="caution">
    <text evidence="1">The sequence shown here is derived from an EMBL/GenBank/DDBJ whole genome shotgun (WGS) entry which is preliminary data.</text>
</comment>
<sequence>MSSPLIVKSVVEIGCCKVCQGEATLYGVTDFNTICHSENASRYTYPLTGVAIYYHQCQTCGLVYTHACDDWTSADYAQHMYNEDYGQFDPNYEINRPMRNRDLILTLFKKYHGKKMLDYGGGTGTLARLMQEVGIDMVAWDPFVPGDYPELNSYEFMTSFEVFEHTPDPHKTLAEVSGFLKKGGFFFFSTATTDEVSHLGMTDWYIAPRTGHITIHSEASLNALFSAHGFQITHLNRWSHVAMKMVA</sequence>
<dbReference type="PANTHER" id="PTHR43861">
    <property type="entry name" value="TRANS-ACONITATE 2-METHYLTRANSFERASE-RELATED"/>
    <property type="match status" value="1"/>
</dbReference>
<dbReference type="PANTHER" id="PTHR43861:SF6">
    <property type="entry name" value="METHYLTRANSFERASE TYPE 11"/>
    <property type="match status" value="1"/>
</dbReference>
<dbReference type="EMBL" id="FOSD01000008">
    <property type="protein sequence ID" value="SFK60166.1"/>
    <property type="molecule type" value="Genomic_DNA"/>
</dbReference>
<accession>A0A1I4AX27</accession>
<dbReference type="Pfam" id="PF13489">
    <property type="entry name" value="Methyltransf_23"/>
    <property type="match status" value="1"/>
</dbReference>
<gene>
    <name evidence="1" type="ORF">SAMN05518863_108159</name>
</gene>
<name>A0A1I4AX27_9GAMM</name>
<evidence type="ECO:0000313" key="1">
    <source>
        <dbReference type="EMBL" id="SFK60166.1"/>
    </source>
</evidence>
<dbReference type="GO" id="GO:0008168">
    <property type="term" value="F:methyltransferase activity"/>
    <property type="evidence" value="ECO:0007669"/>
    <property type="project" value="UniProtKB-KW"/>
</dbReference>
<protein>
    <submittedName>
        <fullName evidence="1">2-polyprenyl-6-hydroxyphenyl methylase / 3-demethylubiquinone-9 3-methyltransferase</fullName>
    </submittedName>
</protein>